<dbReference type="InterPro" id="IPR028250">
    <property type="entry name" value="DsbDN"/>
</dbReference>
<feature type="domain" description="Cytochrome C biogenesis protein transmembrane" evidence="8">
    <location>
        <begin position="265"/>
        <end position="475"/>
    </location>
</feature>
<keyword evidence="2 7" id="KW-0812">Transmembrane</keyword>
<name>A0ABR6VS27_9BACT</name>
<keyword evidence="5 7" id="KW-0472">Membrane</keyword>
<comment type="subcellular location">
    <subcellularLocation>
        <location evidence="1">Membrane</location>
        <topology evidence="1">Multi-pass membrane protein</topology>
    </subcellularLocation>
</comment>
<feature type="transmembrane region" description="Helical" evidence="7">
    <location>
        <begin position="263"/>
        <end position="287"/>
    </location>
</feature>
<feature type="transmembrane region" description="Helical" evidence="7">
    <location>
        <begin position="458"/>
        <end position="478"/>
    </location>
</feature>
<dbReference type="SUPFAM" id="SSF52833">
    <property type="entry name" value="Thioredoxin-like"/>
    <property type="match status" value="1"/>
</dbReference>
<keyword evidence="4 7" id="KW-1133">Transmembrane helix</keyword>
<feature type="transmembrane region" description="Helical" evidence="7">
    <location>
        <begin position="342"/>
        <end position="363"/>
    </location>
</feature>
<feature type="region of interest" description="Disordered" evidence="6">
    <location>
        <begin position="162"/>
        <end position="216"/>
    </location>
</feature>
<dbReference type="Pfam" id="PF02683">
    <property type="entry name" value="DsbD_TM"/>
    <property type="match status" value="1"/>
</dbReference>
<proteinExistence type="predicted"/>
<dbReference type="RefSeq" id="WP_186636723.1">
    <property type="nucleotide sequence ID" value="NZ_JACOAF010000022.1"/>
</dbReference>
<keyword evidence="11" id="KW-1185">Reference proteome</keyword>
<dbReference type="InterPro" id="IPR036249">
    <property type="entry name" value="Thioredoxin-like_sf"/>
</dbReference>
<gene>
    <name evidence="10" type="ORF">H7U12_09760</name>
</gene>
<dbReference type="PANTHER" id="PTHR32234:SF0">
    <property type="entry name" value="THIOL:DISULFIDE INTERCHANGE PROTEIN DSBD"/>
    <property type="match status" value="1"/>
</dbReference>
<keyword evidence="3" id="KW-0201">Cytochrome c-type biogenesis</keyword>
<evidence type="ECO:0000256" key="5">
    <source>
        <dbReference type="ARBA" id="ARBA00023136"/>
    </source>
</evidence>
<dbReference type="Pfam" id="PF13899">
    <property type="entry name" value="Thioredoxin_7"/>
    <property type="match status" value="1"/>
</dbReference>
<accession>A0ABR6VS27</accession>
<dbReference type="PANTHER" id="PTHR32234">
    <property type="entry name" value="THIOL:DISULFIDE INTERCHANGE PROTEIN DSBD"/>
    <property type="match status" value="1"/>
</dbReference>
<feature type="transmembrane region" description="Helical" evidence="7">
    <location>
        <begin position="308"/>
        <end position="330"/>
    </location>
</feature>
<evidence type="ECO:0000256" key="1">
    <source>
        <dbReference type="ARBA" id="ARBA00004141"/>
    </source>
</evidence>
<evidence type="ECO:0000256" key="7">
    <source>
        <dbReference type="SAM" id="Phobius"/>
    </source>
</evidence>
<evidence type="ECO:0000259" key="8">
    <source>
        <dbReference type="Pfam" id="PF02683"/>
    </source>
</evidence>
<organism evidence="10 11">
    <name type="scientific">Rufibacter sediminis</name>
    <dbReference type="NCBI Taxonomy" id="2762756"/>
    <lineage>
        <taxon>Bacteria</taxon>
        <taxon>Pseudomonadati</taxon>
        <taxon>Bacteroidota</taxon>
        <taxon>Cytophagia</taxon>
        <taxon>Cytophagales</taxon>
        <taxon>Hymenobacteraceae</taxon>
        <taxon>Rufibacter</taxon>
    </lineage>
</organism>
<evidence type="ECO:0000313" key="11">
    <source>
        <dbReference type="Proteomes" id="UP000659698"/>
    </source>
</evidence>
<evidence type="ECO:0000256" key="3">
    <source>
        <dbReference type="ARBA" id="ARBA00022748"/>
    </source>
</evidence>
<dbReference type="Gene3D" id="3.40.30.10">
    <property type="entry name" value="Glutaredoxin"/>
    <property type="match status" value="1"/>
</dbReference>
<dbReference type="Proteomes" id="UP000659698">
    <property type="component" value="Unassembled WGS sequence"/>
</dbReference>
<evidence type="ECO:0000256" key="2">
    <source>
        <dbReference type="ARBA" id="ARBA00022692"/>
    </source>
</evidence>
<evidence type="ECO:0000256" key="6">
    <source>
        <dbReference type="SAM" id="MobiDB-lite"/>
    </source>
</evidence>
<sequence>MKIVWQRGGGLLLTLFFFILSAQAQVLKPSTWSHDVSAAEVKVGEEVELIFNAKIIPEWYLYSSDFDPDLGPIVTTFTFQKHPSYALVGKIKPVNPKKKFDQTWGGEYTYFVKTAQFRQRIKVLQPTLVVKGSYEYQVCSEVNGQCIPGEGDFNFTQIKVLPGAAPSNTPEPAAGTNNGGTTPAPDAPAPGVSATGPAGTAIAPATPSTTSTAADTSLLTPDMPVTAFPEATDSGTVLAPEPEAQPALAGVSSISAGVAPIGLWEFMLGAFLSGLIALLTPCVFPMIPMTVTFFTGGSANRAKGILKALVYGLSIIAFYTLIGTLVAKLAGPEVANFLSTHWFPNLLFFVVFLLFAMSFLGMFEITLPHWLVNKADAQADKGGYYGVFFMAITLVLVSFSCTGPIVGSLLVMSAGGETLKPISGMFAYSMAFALPFTLFAIFPNWLGSLPKSGGWLNSVKVCLGFIELALALKFLSIADQVYHWRLLDREIYLALWIVIFSLMGVYLLGKLKFSHDSDLPYLSVPRLLFAVATFAFVVYMIPGMFGAPLKALAGYLPPQATQDFDMSAGVASTGTTANTICETPKYADFLTLPHNLQGYFDLEQAKKCAQEQGKPIFVDFTGHGCVNCREMEANVWSDPEVLKRLRENFVIVALYVDDKSELPQSEWYTSTYDQKQKTTLGKKYADYQITKFNVNAQPYYVLMDANENQLVQPIAYEPNVQNFIQFLDAGVAAHKAKMAVQ</sequence>
<feature type="transmembrane region" description="Helical" evidence="7">
    <location>
        <begin position="426"/>
        <end position="446"/>
    </location>
</feature>
<reference evidence="10 11" key="1">
    <citation type="journal article" date="2019" name="Int. J. Syst. Evol. Microbiol.">
        <title>Rufibacter sediminis sp. nov., isolated from freshwater lake sediment.</title>
        <authorList>
            <person name="Qu J.H."/>
            <person name="Zhang L.J."/>
            <person name="Fu Y.H."/>
            <person name="Li H.F."/>
        </authorList>
    </citation>
    <scope>NUCLEOTIDE SEQUENCE [LARGE SCALE GENOMIC DNA]</scope>
    <source>
        <strain evidence="10 11">H-1</strain>
    </source>
</reference>
<dbReference type="EMBL" id="JACOAF010000022">
    <property type="protein sequence ID" value="MBC3539969.1"/>
    <property type="molecule type" value="Genomic_DNA"/>
</dbReference>
<feature type="compositionally biased region" description="Low complexity" evidence="6">
    <location>
        <begin position="179"/>
        <end position="216"/>
    </location>
</feature>
<evidence type="ECO:0000256" key="4">
    <source>
        <dbReference type="ARBA" id="ARBA00022989"/>
    </source>
</evidence>
<feature type="transmembrane region" description="Helical" evidence="7">
    <location>
        <begin position="490"/>
        <end position="509"/>
    </location>
</feature>
<comment type="caution">
    <text evidence="10">The sequence shown here is derived from an EMBL/GenBank/DDBJ whole genome shotgun (WGS) entry which is preliminary data.</text>
</comment>
<evidence type="ECO:0000313" key="10">
    <source>
        <dbReference type="EMBL" id="MBC3539969.1"/>
    </source>
</evidence>
<dbReference type="InterPro" id="IPR003834">
    <property type="entry name" value="Cyt_c_assmbl_TM_dom"/>
</dbReference>
<feature type="transmembrane region" description="Helical" evidence="7">
    <location>
        <begin position="384"/>
        <end position="406"/>
    </location>
</feature>
<feature type="domain" description="Thiol:disulfide interchange protein DsbD N-terminal" evidence="9">
    <location>
        <begin position="40"/>
        <end position="154"/>
    </location>
</feature>
<protein>
    <submittedName>
        <fullName evidence="10">Thioredoxin family protein</fullName>
    </submittedName>
</protein>
<feature type="transmembrane region" description="Helical" evidence="7">
    <location>
        <begin position="521"/>
        <end position="541"/>
    </location>
</feature>
<evidence type="ECO:0000259" key="9">
    <source>
        <dbReference type="Pfam" id="PF11412"/>
    </source>
</evidence>
<dbReference type="Pfam" id="PF11412">
    <property type="entry name" value="DsbD_N"/>
    <property type="match status" value="1"/>
</dbReference>